<keyword evidence="1" id="KW-0175">Coiled coil</keyword>
<gene>
    <name evidence="2" type="ORF">GCM10009788_32500</name>
</gene>
<name>A0ABN2AVW4_9ACTN</name>
<dbReference type="EMBL" id="BAAAOR010000024">
    <property type="protein sequence ID" value="GAA1526433.1"/>
    <property type="molecule type" value="Genomic_DNA"/>
</dbReference>
<organism evidence="2 3">
    <name type="scientific">Nocardioides humi</name>
    <dbReference type="NCBI Taxonomy" id="449461"/>
    <lineage>
        <taxon>Bacteria</taxon>
        <taxon>Bacillati</taxon>
        <taxon>Actinomycetota</taxon>
        <taxon>Actinomycetes</taxon>
        <taxon>Propionibacteriales</taxon>
        <taxon>Nocardioidaceae</taxon>
        <taxon>Nocardioides</taxon>
    </lineage>
</organism>
<evidence type="ECO:0000313" key="2">
    <source>
        <dbReference type="EMBL" id="GAA1526433.1"/>
    </source>
</evidence>
<evidence type="ECO:0000256" key="1">
    <source>
        <dbReference type="SAM" id="Coils"/>
    </source>
</evidence>
<accession>A0ABN2AVW4</accession>
<proteinExistence type="predicted"/>
<evidence type="ECO:0000313" key="3">
    <source>
        <dbReference type="Proteomes" id="UP001500842"/>
    </source>
</evidence>
<protein>
    <submittedName>
        <fullName evidence="2">Uncharacterized protein</fullName>
    </submittedName>
</protein>
<feature type="coiled-coil region" evidence="1">
    <location>
        <begin position="8"/>
        <end position="39"/>
    </location>
</feature>
<comment type="caution">
    <text evidence="2">The sequence shown here is derived from an EMBL/GenBank/DDBJ whole genome shotgun (WGS) entry which is preliminary data.</text>
</comment>
<keyword evidence="3" id="KW-1185">Reference proteome</keyword>
<dbReference type="Proteomes" id="UP001500842">
    <property type="component" value="Unassembled WGS sequence"/>
</dbReference>
<sequence length="155" mass="15983">MGGTTWDAARKERVHAELRRRAEEALATARAAVADEQDAAELDQADVHDVDALSQSDEGGDLAGLYGGVVAHRERLLAQIDALDMAPSDVVADGAIVAFGGDHYVVGVAADAFEVDGVAFEGIAADAPAYAAIAGLREGDGFTLGGAEHRLDLVV</sequence>
<reference evidence="2 3" key="1">
    <citation type="journal article" date="2019" name="Int. J. Syst. Evol. Microbiol.">
        <title>The Global Catalogue of Microorganisms (GCM) 10K type strain sequencing project: providing services to taxonomists for standard genome sequencing and annotation.</title>
        <authorList>
            <consortium name="The Broad Institute Genomics Platform"/>
            <consortium name="The Broad Institute Genome Sequencing Center for Infectious Disease"/>
            <person name="Wu L."/>
            <person name="Ma J."/>
        </authorList>
    </citation>
    <scope>NUCLEOTIDE SEQUENCE [LARGE SCALE GENOMIC DNA]</scope>
    <source>
        <strain evidence="2 3">JCM 14942</strain>
    </source>
</reference>
<dbReference type="RefSeq" id="WP_141003185.1">
    <property type="nucleotide sequence ID" value="NZ_BAAAOR010000024.1"/>
</dbReference>